<evidence type="ECO:0000313" key="7">
    <source>
        <dbReference type="EMBL" id="MFC4265635.1"/>
    </source>
</evidence>
<proteinExistence type="inferred from homology"/>
<dbReference type="PANTHER" id="PTHR35807:SF1">
    <property type="entry name" value="TRANSCRIPTIONAL REGULATOR REDD"/>
    <property type="match status" value="1"/>
</dbReference>
<name>A0ABV8QZM9_9MICC</name>
<evidence type="ECO:0000313" key="8">
    <source>
        <dbReference type="Proteomes" id="UP001595773"/>
    </source>
</evidence>
<dbReference type="InterPro" id="IPR051677">
    <property type="entry name" value="AfsR-DnrI-RedD_regulator"/>
</dbReference>
<dbReference type="SUPFAM" id="SSF48452">
    <property type="entry name" value="TPR-like"/>
    <property type="match status" value="1"/>
</dbReference>
<dbReference type="SMART" id="SM01043">
    <property type="entry name" value="BTAD"/>
    <property type="match status" value="1"/>
</dbReference>
<protein>
    <submittedName>
        <fullName evidence="7">BTAD domain-containing putative transcriptional regulator</fullName>
    </submittedName>
</protein>
<dbReference type="EMBL" id="JBHSCQ010000010">
    <property type="protein sequence ID" value="MFC4265635.1"/>
    <property type="molecule type" value="Genomic_DNA"/>
</dbReference>
<dbReference type="RefSeq" id="WP_230067578.1">
    <property type="nucleotide sequence ID" value="NZ_BAABLL010000004.1"/>
</dbReference>
<sequence length="655" mass="70230">MAVELGVLGPLTAWNTAGERIALKGPLHQRVLARLVVARGRVVPFTMMVDDLWTVPPSRAVGALRTFIGDLRQALEPERAPRGQAHLIVTEGSGYAWRGAPESIDAEKFEQAIEASRALPHSGALKTLDTALALWRGGAYADFGEQHWAWAESSRLQELRLLAMEMRAQRLLDVGKAREAIPALNAHVGEHPWREEGWRLLALALYQSSRQGDALAVLRRSRGKLVGELGLTPGNALRQLEADILQQDPRLTALSGPGSAAGRVWAQATASYNENMAVGARGRLRSSVDLLRSLAVAGGEGLIAARRHRLEAILAAEEFGDAELTARVIGAYDVPAIWTRADDAEQGVRIVDAAQRTLSALPLDGHDDARARLLATIAVESRGTTTLRGAEAAAQAERIARRQEDPALLAFALNGVFMQSFRCAGQSQMRDKLGTELVVLATRHGLPMYQILGRLIGLQARCAVGDLAGATVHATELDRLGQQYDSPLTAVFTTWYSALFLAMSGQPRDVVASAYREAASHLLGAGMPGVSAGLLPLALLSLTVAHGDAVDFDPGTDWGPYLPWVQPLLLDAKGDRSAAMDALREMQDPPSDHLFEALWCFVGVAAVNLGDHRTMERARAALSPAAGELAGAGTGMFTLGPVSKFLDQLSAALNR</sequence>
<dbReference type="CDD" id="cd15831">
    <property type="entry name" value="BTAD"/>
    <property type="match status" value="1"/>
</dbReference>
<dbReference type="InterPro" id="IPR011990">
    <property type="entry name" value="TPR-like_helical_dom_sf"/>
</dbReference>
<organism evidence="7 8">
    <name type="scientific">Arthrobacter cryoconiti</name>
    <dbReference type="NCBI Taxonomy" id="748907"/>
    <lineage>
        <taxon>Bacteria</taxon>
        <taxon>Bacillati</taxon>
        <taxon>Actinomycetota</taxon>
        <taxon>Actinomycetes</taxon>
        <taxon>Micrococcales</taxon>
        <taxon>Micrococcaceae</taxon>
        <taxon>Arthrobacter</taxon>
    </lineage>
</organism>
<dbReference type="Gene3D" id="1.25.40.10">
    <property type="entry name" value="Tetratricopeptide repeat domain"/>
    <property type="match status" value="1"/>
</dbReference>
<dbReference type="Proteomes" id="UP001595773">
    <property type="component" value="Unassembled WGS sequence"/>
</dbReference>
<evidence type="ECO:0000256" key="1">
    <source>
        <dbReference type="ARBA" id="ARBA00005820"/>
    </source>
</evidence>
<keyword evidence="2" id="KW-0805">Transcription regulation</keyword>
<comment type="similarity">
    <text evidence="1">Belongs to the AfsR/DnrI/RedD regulatory family.</text>
</comment>
<keyword evidence="4" id="KW-0804">Transcription</keyword>
<dbReference type="PANTHER" id="PTHR35807">
    <property type="entry name" value="TRANSCRIPTIONAL REGULATOR REDD-RELATED"/>
    <property type="match status" value="1"/>
</dbReference>
<evidence type="ECO:0000256" key="3">
    <source>
        <dbReference type="ARBA" id="ARBA00023125"/>
    </source>
</evidence>
<dbReference type="Gene3D" id="1.10.10.10">
    <property type="entry name" value="Winged helix-like DNA-binding domain superfamily/Winged helix DNA-binding domain"/>
    <property type="match status" value="1"/>
</dbReference>
<keyword evidence="8" id="KW-1185">Reference proteome</keyword>
<dbReference type="InterPro" id="IPR001867">
    <property type="entry name" value="OmpR/PhoB-type_DNA-bd"/>
</dbReference>
<evidence type="ECO:0000256" key="5">
    <source>
        <dbReference type="PROSITE-ProRule" id="PRU01091"/>
    </source>
</evidence>
<dbReference type="SMART" id="SM00862">
    <property type="entry name" value="Trans_reg_C"/>
    <property type="match status" value="1"/>
</dbReference>
<comment type="caution">
    <text evidence="7">The sequence shown here is derived from an EMBL/GenBank/DDBJ whole genome shotgun (WGS) entry which is preliminary data.</text>
</comment>
<keyword evidence="3 5" id="KW-0238">DNA-binding</keyword>
<feature type="DNA-binding region" description="OmpR/PhoB-type" evidence="5">
    <location>
        <begin position="1"/>
        <end position="99"/>
    </location>
</feature>
<dbReference type="InterPro" id="IPR036388">
    <property type="entry name" value="WH-like_DNA-bd_sf"/>
</dbReference>
<evidence type="ECO:0000259" key="6">
    <source>
        <dbReference type="PROSITE" id="PS51755"/>
    </source>
</evidence>
<dbReference type="InterPro" id="IPR005158">
    <property type="entry name" value="BTAD"/>
</dbReference>
<accession>A0ABV8QZM9</accession>
<feature type="domain" description="OmpR/PhoB-type" evidence="6">
    <location>
        <begin position="1"/>
        <end position="99"/>
    </location>
</feature>
<dbReference type="InterPro" id="IPR016032">
    <property type="entry name" value="Sig_transdc_resp-reg_C-effctor"/>
</dbReference>
<evidence type="ECO:0000256" key="2">
    <source>
        <dbReference type="ARBA" id="ARBA00023015"/>
    </source>
</evidence>
<dbReference type="PROSITE" id="PS51755">
    <property type="entry name" value="OMPR_PHOB"/>
    <property type="match status" value="1"/>
</dbReference>
<gene>
    <name evidence="7" type="ORF">ACFOW9_08475</name>
</gene>
<dbReference type="SUPFAM" id="SSF46894">
    <property type="entry name" value="C-terminal effector domain of the bipartite response regulators"/>
    <property type="match status" value="1"/>
</dbReference>
<evidence type="ECO:0000256" key="4">
    <source>
        <dbReference type="ARBA" id="ARBA00023163"/>
    </source>
</evidence>
<reference evidence="8" key="1">
    <citation type="journal article" date="2019" name="Int. J. Syst. Evol. Microbiol.">
        <title>The Global Catalogue of Microorganisms (GCM) 10K type strain sequencing project: providing services to taxonomists for standard genome sequencing and annotation.</title>
        <authorList>
            <consortium name="The Broad Institute Genomics Platform"/>
            <consortium name="The Broad Institute Genome Sequencing Center for Infectious Disease"/>
            <person name="Wu L."/>
            <person name="Ma J."/>
        </authorList>
    </citation>
    <scope>NUCLEOTIDE SEQUENCE [LARGE SCALE GENOMIC DNA]</scope>
    <source>
        <strain evidence="8">CGMCC 1.10698</strain>
    </source>
</reference>
<dbReference type="Pfam" id="PF03704">
    <property type="entry name" value="BTAD"/>
    <property type="match status" value="1"/>
</dbReference>